<evidence type="ECO:0000313" key="6">
    <source>
        <dbReference type="Proteomes" id="UP001500185"/>
    </source>
</evidence>
<feature type="signal peptide" evidence="3">
    <location>
        <begin position="1"/>
        <end position="19"/>
    </location>
</feature>
<dbReference type="InterPro" id="IPR050546">
    <property type="entry name" value="Glycosyl_Hydrlase_16"/>
</dbReference>
<accession>A0ABP3VKM5</accession>
<evidence type="ECO:0000256" key="3">
    <source>
        <dbReference type="SAM" id="SignalP"/>
    </source>
</evidence>
<evidence type="ECO:0000256" key="2">
    <source>
        <dbReference type="ARBA" id="ARBA00022729"/>
    </source>
</evidence>
<comment type="caution">
    <text evidence="5">The sequence shown here is derived from an EMBL/GenBank/DDBJ whole genome shotgun (WGS) entry which is preliminary data.</text>
</comment>
<evidence type="ECO:0000313" key="5">
    <source>
        <dbReference type="EMBL" id="GAA0758440.1"/>
    </source>
</evidence>
<comment type="similarity">
    <text evidence="1">Belongs to the glycosyl hydrolase 16 family.</text>
</comment>
<evidence type="ECO:0000259" key="4">
    <source>
        <dbReference type="PROSITE" id="PS51762"/>
    </source>
</evidence>
<dbReference type="Pfam" id="PF00722">
    <property type="entry name" value="Glyco_hydro_16"/>
    <property type="match status" value="1"/>
</dbReference>
<dbReference type="RefSeq" id="WP_224454088.1">
    <property type="nucleotide sequence ID" value="NZ_BAAAGG010000005.1"/>
</dbReference>
<dbReference type="Pfam" id="PF18962">
    <property type="entry name" value="Por_Secre_tail"/>
    <property type="match status" value="1"/>
</dbReference>
<dbReference type="SUPFAM" id="SSF49899">
    <property type="entry name" value="Concanavalin A-like lectins/glucanases"/>
    <property type="match status" value="1"/>
</dbReference>
<dbReference type="PANTHER" id="PTHR10963">
    <property type="entry name" value="GLYCOSYL HYDROLASE-RELATED"/>
    <property type="match status" value="1"/>
</dbReference>
<feature type="domain" description="GH16" evidence="4">
    <location>
        <begin position="196"/>
        <end position="459"/>
    </location>
</feature>
<organism evidence="5 6">
    <name type="scientific">Psychroflexus lacisalsi</name>
    <dbReference type="NCBI Taxonomy" id="503928"/>
    <lineage>
        <taxon>Bacteria</taxon>
        <taxon>Pseudomonadati</taxon>
        <taxon>Bacteroidota</taxon>
        <taxon>Flavobacteriia</taxon>
        <taxon>Flavobacteriales</taxon>
        <taxon>Flavobacteriaceae</taxon>
        <taxon>Psychroflexus</taxon>
    </lineage>
</organism>
<dbReference type="CDD" id="cd08023">
    <property type="entry name" value="GH16_laminarinase_like"/>
    <property type="match status" value="1"/>
</dbReference>
<dbReference type="PROSITE" id="PS51762">
    <property type="entry name" value="GH16_2"/>
    <property type="match status" value="1"/>
</dbReference>
<dbReference type="InterPro" id="IPR026444">
    <property type="entry name" value="Secre_tail"/>
</dbReference>
<keyword evidence="2 3" id="KW-0732">Signal</keyword>
<name>A0ABP3VKM5_9FLAO</name>
<sequence>MIRLLLISLLIISSTSSFSQILQDDFEGNSTITWNEEDIIMTLDADNPFSTNSSNTSGTALKYVDNGTGNYANIYFDSSRPIILEENTPFDLMIYIPGSSITGNQPNQISLKLQNKNRSEPWTTQTEIIKSVTPNNWQTITFDFATDDFINYNENSPDPLSRIDFNRVVLQVNGENNTDAVTAYIDNFYFEGGEDPTTPGNPNDPGYDQLVWSDEFNTNGTNQPLNSENWFHQTKLPQGGSWFNGEIQHYTDRTENSYVENGKMHLVAKKETFTNQGVTKQYTSARLNSKFAFTYGKVQVRAKLPTGVGTWPAIWMLGKNITETGGYWSNEGFGTTPWPACGEIDIMEHWGDNQNYVSSAMHTPSSFGGTINTAGQIVPTASTEFHIYTLEWYEDRMVFSVDGDVHYTYNPTVKNDQTWPFDKDQYILLNTAIEPSIESGFTESAMEIDYVRVYQESSLSTDVVANESKLTISPNPVNQFTTLINEGFINNQTLEVYTIQGRLKDTYSINDKRTRIDMSGWSAGVYLFKIKGSTNNQTYKIIKL</sequence>
<keyword evidence="6" id="KW-1185">Reference proteome</keyword>
<dbReference type="Proteomes" id="UP001500185">
    <property type="component" value="Unassembled WGS sequence"/>
</dbReference>
<evidence type="ECO:0000256" key="1">
    <source>
        <dbReference type="ARBA" id="ARBA00006865"/>
    </source>
</evidence>
<feature type="chain" id="PRO_5046688332" description="GH16 domain-containing protein" evidence="3">
    <location>
        <begin position="20"/>
        <end position="544"/>
    </location>
</feature>
<reference evidence="6" key="1">
    <citation type="journal article" date="2019" name="Int. J. Syst. Evol. Microbiol.">
        <title>The Global Catalogue of Microorganisms (GCM) 10K type strain sequencing project: providing services to taxonomists for standard genome sequencing and annotation.</title>
        <authorList>
            <consortium name="The Broad Institute Genomics Platform"/>
            <consortium name="The Broad Institute Genome Sequencing Center for Infectious Disease"/>
            <person name="Wu L."/>
            <person name="Ma J."/>
        </authorList>
    </citation>
    <scope>NUCLEOTIDE SEQUENCE [LARGE SCALE GENOMIC DNA]</scope>
    <source>
        <strain evidence="6">JCM 16231</strain>
    </source>
</reference>
<dbReference type="NCBIfam" id="TIGR04183">
    <property type="entry name" value="Por_Secre_tail"/>
    <property type="match status" value="1"/>
</dbReference>
<dbReference type="InterPro" id="IPR000757">
    <property type="entry name" value="Beta-glucanase-like"/>
</dbReference>
<dbReference type="PANTHER" id="PTHR10963:SF55">
    <property type="entry name" value="GLYCOSIDE HYDROLASE FAMILY 16 PROTEIN"/>
    <property type="match status" value="1"/>
</dbReference>
<dbReference type="InterPro" id="IPR013320">
    <property type="entry name" value="ConA-like_dom_sf"/>
</dbReference>
<gene>
    <name evidence="5" type="ORF">GCM10009433_15630</name>
</gene>
<dbReference type="Gene3D" id="2.60.120.200">
    <property type="match status" value="1"/>
</dbReference>
<dbReference type="Gene3D" id="2.60.120.260">
    <property type="entry name" value="Galactose-binding domain-like"/>
    <property type="match status" value="1"/>
</dbReference>
<protein>
    <recommendedName>
        <fullName evidence="4">GH16 domain-containing protein</fullName>
    </recommendedName>
</protein>
<proteinExistence type="inferred from homology"/>
<dbReference type="EMBL" id="BAAAGG010000005">
    <property type="protein sequence ID" value="GAA0758440.1"/>
    <property type="molecule type" value="Genomic_DNA"/>
</dbReference>